<sequence length="494" mass="55427">MIAEKQTGYRQKERLIGSHLDENKAVLDDMLGIGVTFDIGVHDFSIGHTKVLLYYINGFADSILITEILKDLNDLREREMQNNVFEHLYHKYIPYFQLTKVGKIDEFLDKLLVGQVGLIIDGEAQGILIDAKAFPGRSPAEPDTERVVRGAHDGFTETLVINTALTRRRIRDERLRFEIMQIGERSKTDVAVAYLQDVANTKLVDTIKEKLQNIHIDGIPMAEKTVEEFIIGKTWNPFPMVRYTERPDVAAIHLLEGHVLVYVDTSPSVMITPTTYFHHVQHAEEYRQTPVVGAYLRWVRFIGIIASLILLPLWLLLVLHPELTPDTLDFLGVKQKGSIPLLFQFLLAEIGLDLMRMAAIHTPSPLATAMGLVAAILVGQVAIQVGLFSPEVILYLSLAAIGTFATPSYELSLANRIVRIFLLIMVGLFGLVGLMIGFGAVLLLLACTRSLNTPYLWPLIPFNYKAIKGIFVRLAVPAMNKRPSIVKSQNPQRQ</sequence>
<feature type="transmembrane region" description="Helical" evidence="3">
    <location>
        <begin position="392"/>
        <end position="409"/>
    </location>
</feature>
<dbReference type="OrthoDB" id="1726708at2"/>
<keyword evidence="3" id="KW-1133">Transmembrane helix</keyword>
<keyword evidence="3" id="KW-0812">Transmembrane</keyword>
<comment type="similarity">
    <text evidence="1">Belongs to the GerABKA family.</text>
</comment>
<comment type="caution">
    <text evidence="4">The sequence shown here is derived from an EMBL/GenBank/DDBJ whole genome shotgun (WGS) entry which is preliminary data.</text>
</comment>
<dbReference type="InterPro" id="IPR004995">
    <property type="entry name" value="Spore_Ger"/>
</dbReference>
<keyword evidence="2 3" id="KW-0472">Membrane</keyword>
<evidence type="ECO:0000313" key="4">
    <source>
        <dbReference type="EMBL" id="RNB81573.1"/>
    </source>
</evidence>
<evidence type="ECO:0000256" key="2">
    <source>
        <dbReference type="ARBA" id="ARBA00023136"/>
    </source>
</evidence>
<keyword evidence="5" id="KW-1185">Reference proteome</keyword>
<accession>A0A3M8D0U0</accession>
<name>A0A3M8D0U0_9BACL</name>
<dbReference type="Pfam" id="PF03323">
    <property type="entry name" value="GerA"/>
    <property type="match status" value="1"/>
</dbReference>
<evidence type="ECO:0000256" key="3">
    <source>
        <dbReference type="SAM" id="Phobius"/>
    </source>
</evidence>
<dbReference type="GO" id="GO:0009847">
    <property type="term" value="P:spore germination"/>
    <property type="evidence" value="ECO:0007669"/>
    <property type="project" value="InterPro"/>
</dbReference>
<dbReference type="EMBL" id="RHHQ01000022">
    <property type="protein sequence ID" value="RNB81573.1"/>
    <property type="molecule type" value="Genomic_DNA"/>
</dbReference>
<dbReference type="PIRSF" id="PIRSF005690">
    <property type="entry name" value="GerBA"/>
    <property type="match status" value="1"/>
</dbReference>
<reference evidence="4 5" key="1">
    <citation type="submission" date="2018-10" db="EMBL/GenBank/DDBJ databases">
        <title>Phylogenomics of Brevibacillus.</title>
        <authorList>
            <person name="Dunlap C."/>
        </authorList>
    </citation>
    <scope>NUCLEOTIDE SEQUENCE [LARGE SCALE GENOMIC DNA]</scope>
    <source>
        <strain evidence="4 5">JCM 15716</strain>
    </source>
</reference>
<dbReference type="GO" id="GO:0016020">
    <property type="term" value="C:membrane"/>
    <property type="evidence" value="ECO:0007669"/>
    <property type="project" value="InterPro"/>
</dbReference>
<protein>
    <submittedName>
        <fullName evidence="4">Spore germination protein</fullName>
    </submittedName>
</protein>
<feature type="transmembrane region" description="Helical" evidence="3">
    <location>
        <begin position="298"/>
        <end position="317"/>
    </location>
</feature>
<dbReference type="PANTHER" id="PTHR22550:SF9">
    <property type="entry name" value="STAGE V SPORULATION PROTEIN AF"/>
    <property type="match status" value="1"/>
</dbReference>
<gene>
    <name evidence="4" type="ORF">EDM56_24955</name>
</gene>
<feature type="transmembrane region" description="Helical" evidence="3">
    <location>
        <begin position="421"/>
        <end position="446"/>
    </location>
</feature>
<organism evidence="4 5">
    <name type="scientific">Brevibacillus fluminis</name>
    <dbReference type="NCBI Taxonomy" id="511487"/>
    <lineage>
        <taxon>Bacteria</taxon>
        <taxon>Bacillati</taxon>
        <taxon>Bacillota</taxon>
        <taxon>Bacilli</taxon>
        <taxon>Bacillales</taxon>
        <taxon>Paenibacillaceae</taxon>
        <taxon>Brevibacillus</taxon>
    </lineage>
</organism>
<dbReference type="RefSeq" id="WP_122920658.1">
    <property type="nucleotide sequence ID" value="NZ_RHHQ01000022.1"/>
</dbReference>
<dbReference type="AlphaFoldDB" id="A0A3M8D0U0"/>
<evidence type="ECO:0000313" key="5">
    <source>
        <dbReference type="Proteomes" id="UP000271031"/>
    </source>
</evidence>
<dbReference type="InterPro" id="IPR050768">
    <property type="entry name" value="UPF0353/GerABKA_families"/>
</dbReference>
<proteinExistence type="inferred from homology"/>
<evidence type="ECO:0000256" key="1">
    <source>
        <dbReference type="ARBA" id="ARBA00005278"/>
    </source>
</evidence>
<feature type="transmembrane region" description="Helical" evidence="3">
    <location>
        <begin position="366"/>
        <end position="386"/>
    </location>
</feature>
<dbReference type="PANTHER" id="PTHR22550">
    <property type="entry name" value="SPORE GERMINATION PROTEIN"/>
    <property type="match status" value="1"/>
</dbReference>
<dbReference type="Proteomes" id="UP000271031">
    <property type="component" value="Unassembled WGS sequence"/>
</dbReference>